<feature type="compositionally biased region" description="Polar residues" evidence="1">
    <location>
        <begin position="184"/>
        <end position="195"/>
    </location>
</feature>
<organism evidence="2 3">
    <name type="scientific">Corynebacterium massiliense DSM 45435</name>
    <dbReference type="NCBI Taxonomy" id="1121364"/>
    <lineage>
        <taxon>Bacteria</taxon>
        <taxon>Bacillati</taxon>
        <taxon>Actinomycetota</taxon>
        <taxon>Actinomycetes</taxon>
        <taxon>Mycobacteriales</taxon>
        <taxon>Corynebacteriaceae</taxon>
        <taxon>Corynebacterium</taxon>
    </lineage>
</organism>
<sequence>MLFQHLQPIRLHHSVVDLPDVPSISSTLRGTVTSNAVVIGYENVVVNVGSIGVSSNNHVTPRGHYLRKSKPRRMGTFHVTRLIWIKFIRAERLNDVDGLIATLRRGCYALPNFHRPRHRIRATRANDRERACANFASLHSLTRPPHGVDSGSDSTLGALHFTYRHHQPPSRCIRPTHRRHRESCATQAPHHQTSP</sequence>
<evidence type="ECO:0000256" key="1">
    <source>
        <dbReference type="SAM" id="MobiDB-lite"/>
    </source>
</evidence>
<keyword evidence="3" id="KW-1185">Reference proteome</keyword>
<dbReference type="Proteomes" id="UP001220064">
    <property type="component" value="Chromosome"/>
</dbReference>
<accession>A0ABY7U8Q2</accession>
<dbReference type="EMBL" id="CP063189">
    <property type="protein sequence ID" value="WCZ33065.1"/>
    <property type="molecule type" value="Genomic_DNA"/>
</dbReference>
<name>A0ABY7U8Q2_9CORY</name>
<proteinExistence type="predicted"/>
<evidence type="ECO:0000313" key="2">
    <source>
        <dbReference type="EMBL" id="WCZ33065.1"/>
    </source>
</evidence>
<feature type="region of interest" description="Disordered" evidence="1">
    <location>
        <begin position="167"/>
        <end position="195"/>
    </location>
</feature>
<reference evidence="2 3" key="1">
    <citation type="submission" date="2020-10" db="EMBL/GenBank/DDBJ databases">
        <title>Complete genome sequence of Corynebacterium massiliense DSM 45435, type strain of Corynebacterium massiliense.</title>
        <authorList>
            <person name="Busche T."/>
            <person name="Kalinowski J."/>
            <person name="Ruckert C."/>
        </authorList>
    </citation>
    <scope>NUCLEOTIDE SEQUENCE [LARGE SCALE GENOMIC DNA]</scope>
    <source>
        <strain evidence="2 3">DSM 45435</strain>
    </source>
</reference>
<evidence type="ECO:0000313" key="3">
    <source>
        <dbReference type="Proteomes" id="UP001220064"/>
    </source>
</evidence>
<feature type="compositionally biased region" description="Basic residues" evidence="1">
    <location>
        <begin position="167"/>
        <end position="181"/>
    </location>
</feature>
<protein>
    <submittedName>
        <fullName evidence="2">Uncharacterized protein</fullName>
    </submittedName>
</protein>
<gene>
    <name evidence="2" type="ORF">CMASS_08195</name>
</gene>